<accession>A0AA37TLQ1</accession>
<dbReference type="Proteomes" id="UP001157440">
    <property type="component" value="Unassembled WGS sequence"/>
</dbReference>
<comment type="caution">
    <text evidence="1">The sequence shown here is derived from an EMBL/GenBank/DDBJ whole genome shotgun (WGS) entry which is preliminary data.</text>
</comment>
<evidence type="ECO:0000313" key="1">
    <source>
        <dbReference type="EMBL" id="GLS73658.1"/>
    </source>
</evidence>
<protein>
    <submittedName>
        <fullName evidence="1">Uncharacterized protein</fullName>
    </submittedName>
</protein>
<keyword evidence="2" id="KW-1185">Reference proteome</keyword>
<reference evidence="2" key="1">
    <citation type="journal article" date="2019" name="Int. J. Syst. Evol. Microbiol.">
        <title>The Global Catalogue of Microorganisms (GCM) 10K type strain sequencing project: providing services to taxonomists for standard genome sequencing and annotation.</title>
        <authorList>
            <consortium name="The Broad Institute Genomics Platform"/>
            <consortium name="The Broad Institute Genome Sequencing Center for Infectious Disease"/>
            <person name="Wu L."/>
            <person name="Ma J."/>
        </authorList>
    </citation>
    <scope>NUCLEOTIDE SEQUENCE [LARGE SCALE GENOMIC DNA]</scope>
    <source>
        <strain evidence="2">NBRC 103632</strain>
    </source>
</reference>
<evidence type="ECO:0000313" key="2">
    <source>
        <dbReference type="Proteomes" id="UP001157440"/>
    </source>
</evidence>
<proteinExistence type="predicted"/>
<gene>
    <name evidence="1" type="ORF">GCM10007890_56730</name>
</gene>
<dbReference type="EMBL" id="BSPL01000028">
    <property type="protein sequence ID" value="GLS73658.1"/>
    <property type="molecule type" value="Genomic_DNA"/>
</dbReference>
<organism evidence="1 2">
    <name type="scientific">Methylobacterium tardum</name>
    <dbReference type="NCBI Taxonomy" id="374432"/>
    <lineage>
        <taxon>Bacteria</taxon>
        <taxon>Pseudomonadati</taxon>
        <taxon>Pseudomonadota</taxon>
        <taxon>Alphaproteobacteria</taxon>
        <taxon>Hyphomicrobiales</taxon>
        <taxon>Methylobacteriaceae</taxon>
        <taxon>Methylobacterium</taxon>
    </lineage>
</organism>
<sequence length="267" mass="29157">MAGIPLDVISDICNQVGQWQHAFLSETSLKRYRRACAWTMSEVAKAAAGGATAAVDEAFQDPTPWMRRAFKYMRALNKGSDEVDADVFVLPSQSIVMKYSMGDGPNVRRPGDVGLAKDTILVPNWKNLQLTQGINRNSYGNLPGGVAARLAREALGQLAKHRAPGRWGVYKGELDVGGSRVMGYIARPPRGYAPIGKNGREIVVNLGRPRALLVAIQQATYKPVMQPFYDKAMRKAVERIPAQMGGELRDAIEYRAANGGMRRLGAA</sequence>
<dbReference type="RefSeq" id="WP_238197753.1">
    <property type="nucleotide sequence ID" value="NZ_BPQZ01000021.1"/>
</dbReference>
<dbReference type="AlphaFoldDB" id="A0AA37TLQ1"/>
<name>A0AA37TLQ1_9HYPH</name>